<keyword evidence="6" id="KW-0805">Transcription regulation</keyword>
<evidence type="ECO:0000256" key="6">
    <source>
        <dbReference type="ARBA" id="ARBA00023015"/>
    </source>
</evidence>
<evidence type="ECO:0000313" key="12">
    <source>
        <dbReference type="EMBL" id="KAF1953760.1"/>
    </source>
</evidence>
<sequence length="687" mass="75946">MSTPTRDDASPTPEYARDPDEEIDLDPDDADMAVDQKSEPHSGATSPETKKHASNAKDPARPRRKKARRACFSCQRAHLTCGDERPCLRCIKRNLQDTCMDGIRKKAKYLQDTPDGALMPGINGHYPHMHGGRPVPHPVQDPGAVPVAQQGYYTQAPPTTYYPSNPVMEPTAPIRDAAYNNSSAPISPQYSQNQAPLVNAPATQAPQSQLPQFGGPLFDPSDPALFNFDISSLNFGNHYGALELGMLGHMSSGVVEAPTNDNTMGQSAGMYNPQMPASYGEHQNIPPQMSFGPDALPPDWQNRHSRHGSLQMQTPNNTPVTMNLDQGGHRQDSLNGPYAYAIGQGPPSLASASPASTDVHSGYDNDNPMSASTLFANANQAHNQRSPVHNRPPHNAHMGGGPLQPVQSNNRIRNRHADALSVYQRVTRPYNYIAGFHRLFTILNKKFSGQYLDRAKSAMTIFRPILLSNAVHLTNEDLLHAEKSLQRLLVTMHDSFAEVGTPCLICRRTGEIVGMNKEFEILTGWRREVLLGHVPNLNANFGPITKSPEDSERGNQINTTPPLPGQDPDNGPHAVNILEVMDELSALQYLEDFADLAYDDVLGKGHRRVNMLRYLTKEEMAKPVQQHVKREPRIKNEHGSIYQGEAAMRRNLGTNGLIDAMIMWHIKRDTLDMPMLVTMQIMPMLKP</sequence>
<dbReference type="InterPro" id="IPR001138">
    <property type="entry name" value="Zn2Cys6_DnaBD"/>
</dbReference>
<dbReference type="PROSITE" id="PS50048">
    <property type="entry name" value="ZN2_CY6_FUNGAL_2"/>
    <property type="match status" value="1"/>
</dbReference>
<keyword evidence="4" id="KW-0479">Metal-binding</keyword>
<evidence type="ECO:0000256" key="4">
    <source>
        <dbReference type="ARBA" id="ARBA00022723"/>
    </source>
</evidence>
<keyword evidence="13" id="KW-1185">Reference proteome</keyword>
<comment type="similarity">
    <text evidence="2">Belongs to the ERT1/acuK family.</text>
</comment>
<evidence type="ECO:0000313" key="13">
    <source>
        <dbReference type="Proteomes" id="UP000800035"/>
    </source>
</evidence>
<reference evidence="12" key="1">
    <citation type="journal article" date="2020" name="Stud. Mycol.">
        <title>101 Dothideomycetes genomes: a test case for predicting lifestyles and emergence of pathogens.</title>
        <authorList>
            <person name="Haridas S."/>
            <person name="Albert R."/>
            <person name="Binder M."/>
            <person name="Bloem J."/>
            <person name="Labutti K."/>
            <person name="Salamov A."/>
            <person name="Andreopoulos B."/>
            <person name="Baker S."/>
            <person name="Barry K."/>
            <person name="Bills G."/>
            <person name="Bluhm B."/>
            <person name="Cannon C."/>
            <person name="Castanera R."/>
            <person name="Culley D."/>
            <person name="Daum C."/>
            <person name="Ezra D."/>
            <person name="Gonzalez J."/>
            <person name="Henrissat B."/>
            <person name="Kuo A."/>
            <person name="Liang C."/>
            <person name="Lipzen A."/>
            <person name="Lutzoni F."/>
            <person name="Magnuson J."/>
            <person name="Mondo S."/>
            <person name="Nolan M."/>
            <person name="Ohm R."/>
            <person name="Pangilinan J."/>
            <person name="Park H.-J."/>
            <person name="Ramirez L."/>
            <person name="Alfaro M."/>
            <person name="Sun H."/>
            <person name="Tritt A."/>
            <person name="Yoshinaga Y."/>
            <person name="Zwiers L.-H."/>
            <person name="Turgeon B."/>
            <person name="Goodwin S."/>
            <person name="Spatafora J."/>
            <person name="Crous P."/>
            <person name="Grigoriev I."/>
        </authorList>
    </citation>
    <scope>NUCLEOTIDE SEQUENCE</scope>
    <source>
        <strain evidence="12">CBS 675.92</strain>
    </source>
</reference>
<evidence type="ECO:0000256" key="7">
    <source>
        <dbReference type="ARBA" id="ARBA00023125"/>
    </source>
</evidence>
<evidence type="ECO:0000259" key="11">
    <source>
        <dbReference type="PROSITE" id="PS50048"/>
    </source>
</evidence>
<dbReference type="GO" id="GO:0009267">
    <property type="term" value="P:cellular response to starvation"/>
    <property type="evidence" value="ECO:0007669"/>
    <property type="project" value="TreeGrafter"/>
</dbReference>
<dbReference type="GO" id="GO:0000981">
    <property type="term" value="F:DNA-binding transcription factor activity, RNA polymerase II-specific"/>
    <property type="evidence" value="ECO:0007669"/>
    <property type="project" value="InterPro"/>
</dbReference>
<dbReference type="SUPFAM" id="SSF57701">
    <property type="entry name" value="Zn2/Cys6 DNA-binding domain"/>
    <property type="match status" value="1"/>
</dbReference>
<protein>
    <submittedName>
        <fullName evidence="12">Transcription activator of gluconeogenesis</fullName>
    </submittedName>
</protein>
<keyword evidence="9" id="KW-0539">Nucleus</keyword>
<dbReference type="PANTHER" id="PTHR47659">
    <property type="entry name" value="ZN(II)2CYS6 TRANSCRIPTION FACTOR (EUROFUNG)-RELATED"/>
    <property type="match status" value="1"/>
</dbReference>
<dbReference type="GO" id="GO:0000977">
    <property type="term" value="F:RNA polymerase II transcription regulatory region sequence-specific DNA binding"/>
    <property type="evidence" value="ECO:0007669"/>
    <property type="project" value="TreeGrafter"/>
</dbReference>
<proteinExistence type="inferred from homology"/>
<evidence type="ECO:0000256" key="2">
    <source>
        <dbReference type="ARBA" id="ARBA00010855"/>
    </source>
</evidence>
<dbReference type="InterPro" id="IPR036864">
    <property type="entry name" value="Zn2-C6_fun-type_DNA-bd_sf"/>
</dbReference>
<accession>A0A6A5TP72</accession>
<dbReference type="GO" id="GO:0006094">
    <property type="term" value="P:gluconeogenesis"/>
    <property type="evidence" value="ECO:0007669"/>
    <property type="project" value="UniProtKB-KW"/>
</dbReference>
<dbReference type="Pfam" id="PF24990">
    <property type="entry name" value="PAS_13"/>
    <property type="match status" value="1"/>
</dbReference>
<dbReference type="EMBL" id="ML977002">
    <property type="protein sequence ID" value="KAF1953760.1"/>
    <property type="molecule type" value="Genomic_DNA"/>
</dbReference>
<comment type="subcellular location">
    <subcellularLocation>
        <location evidence="1">Nucleus</location>
    </subcellularLocation>
</comment>
<dbReference type="GO" id="GO:0008270">
    <property type="term" value="F:zinc ion binding"/>
    <property type="evidence" value="ECO:0007669"/>
    <property type="project" value="InterPro"/>
</dbReference>
<feature type="region of interest" description="Disordered" evidence="10">
    <location>
        <begin position="541"/>
        <end position="571"/>
    </location>
</feature>
<organism evidence="12 13">
    <name type="scientific">Byssothecium circinans</name>
    <dbReference type="NCBI Taxonomy" id="147558"/>
    <lineage>
        <taxon>Eukaryota</taxon>
        <taxon>Fungi</taxon>
        <taxon>Dikarya</taxon>
        <taxon>Ascomycota</taxon>
        <taxon>Pezizomycotina</taxon>
        <taxon>Dothideomycetes</taxon>
        <taxon>Pleosporomycetidae</taxon>
        <taxon>Pleosporales</taxon>
        <taxon>Massarineae</taxon>
        <taxon>Massarinaceae</taxon>
        <taxon>Byssothecium</taxon>
    </lineage>
</organism>
<feature type="region of interest" description="Disordered" evidence="10">
    <location>
        <begin position="340"/>
        <end position="407"/>
    </location>
</feature>
<dbReference type="AlphaFoldDB" id="A0A6A5TP72"/>
<dbReference type="CDD" id="cd00067">
    <property type="entry name" value="GAL4"/>
    <property type="match status" value="1"/>
</dbReference>
<dbReference type="InterPro" id="IPR056751">
    <property type="entry name" value="PAS_13"/>
</dbReference>
<evidence type="ECO:0000256" key="3">
    <source>
        <dbReference type="ARBA" id="ARBA00022432"/>
    </source>
</evidence>
<dbReference type="GO" id="GO:0005634">
    <property type="term" value="C:nucleus"/>
    <property type="evidence" value="ECO:0007669"/>
    <property type="project" value="UniProtKB-SubCell"/>
</dbReference>
<evidence type="ECO:0000256" key="8">
    <source>
        <dbReference type="ARBA" id="ARBA00023163"/>
    </source>
</evidence>
<keyword evidence="8" id="KW-0804">Transcription</keyword>
<dbReference type="InterPro" id="IPR050335">
    <property type="entry name" value="ERT1_acuK_gluconeogen_tf"/>
</dbReference>
<name>A0A6A5TP72_9PLEO</name>
<feature type="compositionally biased region" description="Polar residues" evidence="10">
    <location>
        <begin position="367"/>
        <end position="387"/>
    </location>
</feature>
<gene>
    <name evidence="12" type="ORF">CC80DRAFT_137938</name>
</gene>
<feature type="compositionally biased region" description="Acidic residues" evidence="10">
    <location>
        <begin position="19"/>
        <end position="32"/>
    </location>
</feature>
<feature type="region of interest" description="Disordered" evidence="10">
    <location>
        <begin position="1"/>
        <end position="65"/>
    </location>
</feature>
<feature type="compositionally biased region" description="Low complexity" evidence="10">
    <location>
        <begin position="346"/>
        <end position="356"/>
    </location>
</feature>
<feature type="domain" description="Zn(2)-C6 fungal-type" evidence="11">
    <location>
        <begin position="70"/>
        <end position="101"/>
    </location>
</feature>
<dbReference type="Gene3D" id="4.10.240.10">
    <property type="entry name" value="Zn(2)-C6 fungal-type DNA-binding domain"/>
    <property type="match status" value="1"/>
</dbReference>
<dbReference type="PANTHER" id="PTHR47659:SF1">
    <property type="entry name" value="TRANSCRIPTION ACTIVATOR OF GLUCONEOGENESIS ERT1"/>
    <property type="match status" value="1"/>
</dbReference>
<evidence type="ECO:0000256" key="9">
    <source>
        <dbReference type="ARBA" id="ARBA00023242"/>
    </source>
</evidence>
<keyword evidence="5" id="KW-0862">Zinc</keyword>
<dbReference type="Proteomes" id="UP000800035">
    <property type="component" value="Unassembled WGS sequence"/>
</dbReference>
<evidence type="ECO:0000256" key="1">
    <source>
        <dbReference type="ARBA" id="ARBA00004123"/>
    </source>
</evidence>
<keyword evidence="3" id="KW-0312">Gluconeogenesis</keyword>
<dbReference type="OrthoDB" id="2538135at2759"/>
<keyword evidence="7" id="KW-0238">DNA-binding</keyword>
<evidence type="ECO:0000256" key="10">
    <source>
        <dbReference type="SAM" id="MobiDB-lite"/>
    </source>
</evidence>
<evidence type="ECO:0000256" key="5">
    <source>
        <dbReference type="ARBA" id="ARBA00022833"/>
    </source>
</evidence>
<dbReference type="SMART" id="SM00066">
    <property type="entry name" value="GAL4"/>
    <property type="match status" value="1"/>
</dbReference>